<dbReference type="GO" id="GO:0005886">
    <property type="term" value="C:plasma membrane"/>
    <property type="evidence" value="ECO:0007669"/>
    <property type="project" value="UniProtKB-SubCell"/>
</dbReference>
<organism evidence="3 4">
    <name type="scientific">Ladona fulva</name>
    <name type="common">Scarce chaser dragonfly</name>
    <name type="synonym">Libellula fulva</name>
    <dbReference type="NCBI Taxonomy" id="123851"/>
    <lineage>
        <taxon>Eukaryota</taxon>
        <taxon>Metazoa</taxon>
        <taxon>Ecdysozoa</taxon>
        <taxon>Arthropoda</taxon>
        <taxon>Hexapoda</taxon>
        <taxon>Insecta</taxon>
        <taxon>Pterygota</taxon>
        <taxon>Palaeoptera</taxon>
        <taxon>Odonata</taxon>
        <taxon>Epiprocta</taxon>
        <taxon>Anisoptera</taxon>
        <taxon>Libelluloidea</taxon>
        <taxon>Libellulidae</taxon>
        <taxon>Ladona</taxon>
    </lineage>
</organism>
<feature type="transmembrane region" description="Helical" evidence="1">
    <location>
        <begin position="359"/>
        <end position="379"/>
    </location>
</feature>
<dbReference type="PANTHER" id="PTHR47027:SF20">
    <property type="entry name" value="REVERSE TRANSCRIPTASE-LIKE PROTEIN WITH RNA-DIRECTED DNA POLYMERASE DOMAIN"/>
    <property type="match status" value="1"/>
</dbReference>
<evidence type="ECO:0000259" key="2">
    <source>
        <dbReference type="Pfam" id="PF00078"/>
    </source>
</evidence>
<dbReference type="Proteomes" id="UP000792457">
    <property type="component" value="Unassembled WGS sequence"/>
</dbReference>
<evidence type="ECO:0000313" key="3">
    <source>
        <dbReference type="EMBL" id="KAG8226076.1"/>
    </source>
</evidence>
<dbReference type="PANTHER" id="PTHR47027">
    <property type="entry name" value="REVERSE TRANSCRIPTASE DOMAIN-CONTAINING PROTEIN"/>
    <property type="match status" value="1"/>
</dbReference>
<evidence type="ECO:0000313" key="4">
    <source>
        <dbReference type="Proteomes" id="UP000792457"/>
    </source>
</evidence>
<reference evidence="3" key="2">
    <citation type="submission" date="2017-10" db="EMBL/GenBank/DDBJ databases">
        <title>Ladona fulva Genome sequencing and assembly.</title>
        <authorList>
            <person name="Murali S."/>
            <person name="Richards S."/>
            <person name="Bandaranaike D."/>
            <person name="Bellair M."/>
            <person name="Blankenburg K."/>
            <person name="Chao H."/>
            <person name="Dinh H."/>
            <person name="Doddapaneni H."/>
            <person name="Dugan-Rocha S."/>
            <person name="Elkadiri S."/>
            <person name="Gnanaolivu R."/>
            <person name="Hernandez B."/>
            <person name="Skinner E."/>
            <person name="Javaid M."/>
            <person name="Lee S."/>
            <person name="Li M."/>
            <person name="Ming W."/>
            <person name="Munidasa M."/>
            <person name="Muniz J."/>
            <person name="Nguyen L."/>
            <person name="Hughes D."/>
            <person name="Osuji N."/>
            <person name="Pu L.-L."/>
            <person name="Puazo M."/>
            <person name="Qu C."/>
            <person name="Quiroz J."/>
            <person name="Raj R."/>
            <person name="Weissenberger G."/>
            <person name="Xin Y."/>
            <person name="Zou X."/>
            <person name="Han Y."/>
            <person name="Worley K."/>
            <person name="Muzny D."/>
            <person name="Gibbs R."/>
        </authorList>
    </citation>
    <scope>NUCLEOTIDE SEQUENCE</scope>
    <source>
        <strain evidence="3">Sampled in the wild</strain>
    </source>
</reference>
<dbReference type="SUPFAM" id="SSF56672">
    <property type="entry name" value="DNA/RNA polymerases"/>
    <property type="match status" value="1"/>
</dbReference>
<dbReference type="Gene3D" id="3.30.70.270">
    <property type="match status" value="1"/>
</dbReference>
<dbReference type="InterPro" id="IPR043502">
    <property type="entry name" value="DNA/RNA_pol_sf"/>
</dbReference>
<dbReference type="OrthoDB" id="6783238at2759"/>
<dbReference type="GO" id="GO:0022857">
    <property type="term" value="F:transmembrane transporter activity"/>
    <property type="evidence" value="ECO:0007669"/>
    <property type="project" value="UniProtKB-UniRule"/>
</dbReference>
<proteinExistence type="predicted"/>
<dbReference type="AlphaFoldDB" id="A0A8K0K1C7"/>
<dbReference type="InterPro" id="IPR043128">
    <property type="entry name" value="Rev_trsase/Diguanyl_cyclase"/>
</dbReference>
<feature type="domain" description="Reverse transcriptase" evidence="2">
    <location>
        <begin position="225"/>
        <end position="322"/>
    </location>
</feature>
<dbReference type="EMBL" id="KZ308266">
    <property type="protein sequence ID" value="KAG8226076.1"/>
    <property type="molecule type" value="Genomic_DNA"/>
</dbReference>
<sequence length="410" mass="46160">MKTMLPRVTPLPAEADDGFRIHTYSARVRMMETLTNSSGDRKGEAGRRVVPAAAISAALKSEHTYFPVYSHCRESEMDCKCCLERHRVEPTDSRAIVLLSYCISKGDIHRIINGYDNCGNVCGKITVSEVNHTEESCKGADHTNKSWSAGFDEIPIIKQAAYSIASPISSIFNSSTNEGHFHSSLKLAYVAAVHKNGLIALEPWILKLEIGDTTTALPDLSIYPQLSREFSIKKGVKQGDSLSPLLFINFMDEIAKNCKQKTAKTQIGFWNLNPVHIQVLLYADDIVLIADSEEKLQNCVTEWGDELTRKEIVIHVKKSKTIIFLVLFGMRKRIKLVIIIIKEAGAAIYSMPLLLIQPLISYCLIAMIFTLWLYFTLWIESAGTLSKVSNKNYRFLKDDKIKLTKEYLFE</sequence>
<accession>A0A8K0K1C7</accession>
<keyword evidence="1" id="KW-0812">Transmembrane</keyword>
<comment type="caution">
    <text evidence="3">The sequence shown here is derived from an EMBL/GenBank/DDBJ whole genome shotgun (WGS) entry which is preliminary data.</text>
</comment>
<gene>
    <name evidence="3" type="ORF">J437_LFUL006383</name>
</gene>
<evidence type="ECO:0000256" key="1">
    <source>
        <dbReference type="SAM" id="Phobius"/>
    </source>
</evidence>
<reference evidence="3" key="1">
    <citation type="submission" date="2013-04" db="EMBL/GenBank/DDBJ databases">
        <authorList>
            <person name="Qu J."/>
            <person name="Murali S.C."/>
            <person name="Bandaranaike D."/>
            <person name="Bellair M."/>
            <person name="Blankenburg K."/>
            <person name="Chao H."/>
            <person name="Dinh H."/>
            <person name="Doddapaneni H."/>
            <person name="Downs B."/>
            <person name="Dugan-Rocha S."/>
            <person name="Elkadiri S."/>
            <person name="Gnanaolivu R.D."/>
            <person name="Hernandez B."/>
            <person name="Javaid M."/>
            <person name="Jayaseelan J.C."/>
            <person name="Lee S."/>
            <person name="Li M."/>
            <person name="Ming W."/>
            <person name="Munidasa M."/>
            <person name="Muniz J."/>
            <person name="Nguyen L."/>
            <person name="Ongeri F."/>
            <person name="Osuji N."/>
            <person name="Pu L.-L."/>
            <person name="Puazo M."/>
            <person name="Qu C."/>
            <person name="Quiroz J."/>
            <person name="Raj R."/>
            <person name="Weissenberger G."/>
            <person name="Xin Y."/>
            <person name="Zou X."/>
            <person name="Han Y."/>
            <person name="Richards S."/>
            <person name="Worley K."/>
            <person name="Muzny D."/>
            <person name="Gibbs R."/>
        </authorList>
    </citation>
    <scope>NUCLEOTIDE SEQUENCE</scope>
    <source>
        <strain evidence="3">Sampled in the wild</strain>
    </source>
</reference>
<dbReference type="GO" id="GO:0071897">
    <property type="term" value="P:DNA biosynthetic process"/>
    <property type="evidence" value="ECO:0007669"/>
    <property type="project" value="UniProtKB-ARBA"/>
</dbReference>
<dbReference type="InterPro" id="IPR000477">
    <property type="entry name" value="RT_dom"/>
</dbReference>
<name>A0A8K0K1C7_LADFU</name>
<keyword evidence="1" id="KW-1133">Transmembrane helix</keyword>
<keyword evidence="1" id="KW-0472">Membrane</keyword>
<keyword evidence="4" id="KW-1185">Reference proteome</keyword>
<protein>
    <recommendedName>
        <fullName evidence="2">Reverse transcriptase domain-containing protein</fullName>
    </recommendedName>
</protein>
<dbReference type="Pfam" id="PF00078">
    <property type="entry name" value="RVT_1"/>
    <property type="match status" value="1"/>
</dbReference>